<dbReference type="AlphaFoldDB" id="A0A2P2C2X5"/>
<organism evidence="1">
    <name type="scientific">metagenome</name>
    <dbReference type="NCBI Taxonomy" id="256318"/>
    <lineage>
        <taxon>unclassified sequences</taxon>
        <taxon>metagenomes</taxon>
    </lineage>
</organism>
<dbReference type="EMBL" id="CZKA01000027">
    <property type="protein sequence ID" value="CUR56346.1"/>
    <property type="molecule type" value="Genomic_DNA"/>
</dbReference>
<proteinExistence type="predicted"/>
<dbReference type="InterPro" id="IPR019639">
    <property type="entry name" value="DUF2505"/>
</dbReference>
<evidence type="ECO:0000313" key="1">
    <source>
        <dbReference type="EMBL" id="CUR56346.1"/>
    </source>
</evidence>
<reference evidence="1" key="1">
    <citation type="submission" date="2015-08" db="EMBL/GenBank/DDBJ databases">
        <authorList>
            <person name="Babu N.S."/>
            <person name="Beckwith C.J."/>
            <person name="Beseler K.G."/>
            <person name="Brison A."/>
            <person name="Carone J.V."/>
            <person name="Caskin T.P."/>
            <person name="Diamond M."/>
            <person name="Durham M.E."/>
            <person name="Foxe J.M."/>
            <person name="Go M."/>
            <person name="Henderson B.A."/>
            <person name="Jones I.B."/>
            <person name="McGettigan J.A."/>
            <person name="Micheletti S.J."/>
            <person name="Nasrallah M.E."/>
            <person name="Ortiz D."/>
            <person name="Piller C.R."/>
            <person name="Privatt S.R."/>
            <person name="Schneider S.L."/>
            <person name="Sharp S."/>
            <person name="Smith T.C."/>
            <person name="Stanton J.D."/>
            <person name="Ullery H.E."/>
            <person name="Wilson R.J."/>
            <person name="Serrano M.G."/>
            <person name="Buck G."/>
            <person name="Lee V."/>
            <person name="Wang Y."/>
            <person name="Carvalho R."/>
            <person name="Voegtly L."/>
            <person name="Shi R."/>
            <person name="Duckworth R."/>
            <person name="Johnson A."/>
            <person name="Loviza R."/>
            <person name="Walstead R."/>
            <person name="Shah Z."/>
            <person name="Kiflezghi M."/>
            <person name="Wade K."/>
            <person name="Ball S.L."/>
            <person name="Bradley K.W."/>
            <person name="Asai D.J."/>
            <person name="Bowman C.A."/>
            <person name="Russell D.A."/>
            <person name="Pope W.H."/>
            <person name="Jacobs-Sera D."/>
            <person name="Hendrix R.W."/>
            <person name="Hatfull G.F."/>
        </authorList>
    </citation>
    <scope>NUCLEOTIDE SEQUENCE</scope>
</reference>
<accession>A0A2P2C2X5</accession>
<protein>
    <recommendedName>
        <fullName evidence="2">DUF2505 domain-containing protein</fullName>
    </recommendedName>
</protein>
<name>A0A2P2C2X5_9ZZZZ</name>
<dbReference type="Pfam" id="PF10698">
    <property type="entry name" value="DUF2505"/>
    <property type="match status" value="1"/>
</dbReference>
<sequence>MKKLTHELTYPGASLDQVATMLADPAFREAVCDAQRVLRRTVSVTGSGAGMQVRVEQVQATTGIPSFAKKLVGDEITIVSEESWSSDAAAAVQVSLPGKPAEMVGNLTLVEVGDGVTETITLEISVGIPFVGGKIEGLLVDLMGSALTRENQVGRTWLAS</sequence>
<gene>
    <name evidence="1" type="ORF">NOCA2330053</name>
</gene>
<evidence type="ECO:0008006" key="2">
    <source>
        <dbReference type="Google" id="ProtNLM"/>
    </source>
</evidence>